<evidence type="ECO:0000313" key="1">
    <source>
        <dbReference type="EMBL" id="RNA17941.1"/>
    </source>
</evidence>
<name>A0A3M7R3J0_BRAPC</name>
<gene>
    <name evidence="1" type="ORF">BpHYR1_028071</name>
</gene>
<dbReference type="AlphaFoldDB" id="A0A3M7R3J0"/>
<reference evidence="1 2" key="1">
    <citation type="journal article" date="2018" name="Sci. Rep.">
        <title>Genomic signatures of local adaptation to the degree of environmental predictability in rotifers.</title>
        <authorList>
            <person name="Franch-Gras L."/>
            <person name="Hahn C."/>
            <person name="Garcia-Roger E.M."/>
            <person name="Carmona M.J."/>
            <person name="Serra M."/>
            <person name="Gomez A."/>
        </authorList>
    </citation>
    <scope>NUCLEOTIDE SEQUENCE [LARGE SCALE GENOMIC DNA]</scope>
    <source>
        <strain evidence="1">HYR1</strain>
    </source>
</reference>
<comment type="caution">
    <text evidence="1">The sequence shown here is derived from an EMBL/GenBank/DDBJ whole genome shotgun (WGS) entry which is preliminary data.</text>
</comment>
<keyword evidence="2" id="KW-1185">Reference proteome</keyword>
<evidence type="ECO:0000313" key="2">
    <source>
        <dbReference type="Proteomes" id="UP000276133"/>
    </source>
</evidence>
<accession>A0A3M7R3J0</accession>
<dbReference type="EMBL" id="REGN01004339">
    <property type="protein sequence ID" value="RNA17941.1"/>
    <property type="molecule type" value="Genomic_DNA"/>
</dbReference>
<organism evidence="1 2">
    <name type="scientific">Brachionus plicatilis</name>
    <name type="common">Marine rotifer</name>
    <name type="synonym">Brachionus muelleri</name>
    <dbReference type="NCBI Taxonomy" id="10195"/>
    <lineage>
        <taxon>Eukaryota</taxon>
        <taxon>Metazoa</taxon>
        <taxon>Spiralia</taxon>
        <taxon>Gnathifera</taxon>
        <taxon>Rotifera</taxon>
        <taxon>Eurotatoria</taxon>
        <taxon>Monogononta</taxon>
        <taxon>Pseudotrocha</taxon>
        <taxon>Ploima</taxon>
        <taxon>Brachionidae</taxon>
        <taxon>Brachionus</taxon>
    </lineage>
</organism>
<dbReference type="Proteomes" id="UP000276133">
    <property type="component" value="Unassembled WGS sequence"/>
</dbReference>
<proteinExistence type="predicted"/>
<sequence>MYFQGCTFSIERVKKESSYKDFRRIGSYLFHDQLVTKFVTKLVDTGLVTTLISEFSENVQIEIKKVLSGKKNPVECSDSGRFFEVIYYFDQYLIYNDNIYYIMLIFSKRSKLLYNSSTLK</sequence>
<protein>
    <submittedName>
        <fullName evidence="1">Uncharacterized protein</fullName>
    </submittedName>
</protein>